<evidence type="ECO:0000259" key="9">
    <source>
        <dbReference type="PROSITE" id="PS50109"/>
    </source>
</evidence>
<dbReference type="SUPFAM" id="SSF55785">
    <property type="entry name" value="PYP-like sensor domain (PAS domain)"/>
    <property type="match status" value="1"/>
</dbReference>
<dbReference type="InterPro" id="IPR000014">
    <property type="entry name" value="PAS"/>
</dbReference>
<dbReference type="InterPro" id="IPR036890">
    <property type="entry name" value="HATPase_C_sf"/>
</dbReference>
<dbReference type="Proteomes" id="UP000503313">
    <property type="component" value="Chromosome"/>
</dbReference>
<evidence type="ECO:0000256" key="5">
    <source>
        <dbReference type="ARBA" id="ARBA00022741"/>
    </source>
</evidence>
<gene>
    <name evidence="10" type="ORF">ADFLV_2559</name>
</gene>
<proteinExistence type="predicted"/>
<dbReference type="PANTHER" id="PTHR41523:SF8">
    <property type="entry name" value="ETHYLENE RESPONSE SENSOR PROTEIN"/>
    <property type="match status" value="1"/>
</dbReference>
<dbReference type="GO" id="GO:0004673">
    <property type="term" value="F:protein histidine kinase activity"/>
    <property type="evidence" value="ECO:0007669"/>
    <property type="project" value="UniProtKB-EC"/>
</dbReference>
<feature type="transmembrane region" description="Helical" evidence="8">
    <location>
        <begin position="21"/>
        <end position="40"/>
    </location>
</feature>
<evidence type="ECO:0000256" key="2">
    <source>
        <dbReference type="ARBA" id="ARBA00012438"/>
    </source>
</evidence>
<dbReference type="KEGG" id="adz:ADFLV_2559"/>
<evidence type="ECO:0000313" key="10">
    <source>
        <dbReference type="EMBL" id="QKF78542.1"/>
    </source>
</evidence>
<reference evidence="10 11" key="1">
    <citation type="submission" date="2020-05" db="EMBL/GenBank/DDBJ databases">
        <title>Complete genome sequencing of Campylobacter and Arcobacter type strains.</title>
        <authorList>
            <person name="Miller W.G."/>
            <person name="Yee E."/>
        </authorList>
    </citation>
    <scope>NUCLEOTIDE SEQUENCE [LARGE SCALE GENOMIC DNA]</scope>
    <source>
        <strain evidence="10 11">LMG 25694</strain>
    </source>
</reference>
<dbReference type="Gene3D" id="3.30.565.10">
    <property type="entry name" value="Histidine kinase-like ATPase, C-terminal domain"/>
    <property type="match status" value="1"/>
</dbReference>
<keyword evidence="8" id="KW-1133">Transmembrane helix</keyword>
<dbReference type="Pfam" id="PF13426">
    <property type="entry name" value="PAS_9"/>
    <property type="match status" value="1"/>
</dbReference>
<evidence type="ECO:0000256" key="1">
    <source>
        <dbReference type="ARBA" id="ARBA00000085"/>
    </source>
</evidence>
<name>A0AAE7BIJ0_9BACT</name>
<dbReference type="SUPFAM" id="SSF55874">
    <property type="entry name" value="ATPase domain of HSP90 chaperone/DNA topoisomerase II/histidine kinase"/>
    <property type="match status" value="1"/>
</dbReference>
<keyword evidence="8" id="KW-0472">Membrane</keyword>
<sequence>MIKFDFFLNTNKMAKRFSITYIFTGLLGVIFLDKFIKIYLENNSISLNSIFTFNIFFIISTGIIIYLTINHMQKVIKNVEEAYNDLKEKDRLAPYEFALDHSVDEIHWFTLEGKFIYVNESTCKKDGYTKEEFENMYLEDIDPNFTRQTSPICMNEIKNTPNWRIESTHRRKDGSVYPVEVSGHAFTYNGKEYICAFARDMTQRIKNRNKITTMNEELQKSLKEKEILLKEIHHRVKNNMEIISSLLNMQAYKSDDKKFKDSMKESRSKIHAMALVHEFLYLGENLAYINVNEYIEKLLEDIKELYISQNTHITIDLNLDVMEFSINRCIQVGMLLHELCVNALKYAFKEDRDNLLCVHMKLIEDKIHIKIRDNGDGLKNINSLEKSDSIGMQLVHSIVDFQLHGTIEFKNNKGLECNIIFPKKEIK</sequence>
<feature type="transmembrane region" description="Helical" evidence="8">
    <location>
        <begin position="46"/>
        <end position="69"/>
    </location>
</feature>
<dbReference type="PROSITE" id="PS50109">
    <property type="entry name" value="HIS_KIN"/>
    <property type="match status" value="1"/>
</dbReference>
<organism evidence="10 11">
    <name type="scientific">Arcobacter defluvii</name>
    <dbReference type="NCBI Taxonomy" id="873191"/>
    <lineage>
        <taxon>Bacteria</taxon>
        <taxon>Pseudomonadati</taxon>
        <taxon>Campylobacterota</taxon>
        <taxon>Epsilonproteobacteria</taxon>
        <taxon>Campylobacterales</taxon>
        <taxon>Arcobacteraceae</taxon>
        <taxon>Arcobacter</taxon>
    </lineage>
</organism>
<dbReference type="GO" id="GO:0005524">
    <property type="term" value="F:ATP binding"/>
    <property type="evidence" value="ECO:0007669"/>
    <property type="project" value="UniProtKB-KW"/>
</dbReference>
<dbReference type="InterPro" id="IPR005467">
    <property type="entry name" value="His_kinase_dom"/>
</dbReference>
<keyword evidence="3" id="KW-0597">Phosphoprotein</keyword>
<dbReference type="CDD" id="cd00130">
    <property type="entry name" value="PAS"/>
    <property type="match status" value="1"/>
</dbReference>
<dbReference type="SMART" id="SM00086">
    <property type="entry name" value="PAC"/>
    <property type="match status" value="1"/>
</dbReference>
<dbReference type="EMBL" id="CP053835">
    <property type="protein sequence ID" value="QKF78542.1"/>
    <property type="molecule type" value="Genomic_DNA"/>
</dbReference>
<evidence type="ECO:0000256" key="3">
    <source>
        <dbReference type="ARBA" id="ARBA00022553"/>
    </source>
</evidence>
<dbReference type="InterPro" id="IPR011495">
    <property type="entry name" value="Sig_transdc_His_kin_sub2_dim/P"/>
</dbReference>
<feature type="domain" description="Histidine kinase" evidence="9">
    <location>
        <begin position="231"/>
        <end position="425"/>
    </location>
</feature>
<keyword evidence="11" id="KW-1185">Reference proteome</keyword>
<dbReference type="InterPro" id="IPR035965">
    <property type="entry name" value="PAS-like_dom_sf"/>
</dbReference>
<dbReference type="EC" id="2.7.13.3" evidence="2"/>
<dbReference type="RefSeq" id="WP_129011636.1">
    <property type="nucleotide sequence ID" value="NZ_CP053835.1"/>
</dbReference>
<dbReference type="PANTHER" id="PTHR41523">
    <property type="entry name" value="TWO-COMPONENT SYSTEM SENSOR PROTEIN"/>
    <property type="match status" value="1"/>
</dbReference>
<dbReference type="Pfam" id="PF07568">
    <property type="entry name" value="HisKA_2"/>
    <property type="match status" value="1"/>
</dbReference>
<dbReference type="NCBIfam" id="TIGR00229">
    <property type="entry name" value="sensory_box"/>
    <property type="match status" value="1"/>
</dbReference>
<accession>A0AAE7BIJ0</accession>
<protein>
    <recommendedName>
        <fullName evidence="2">histidine kinase</fullName>
        <ecNumber evidence="2">2.7.13.3</ecNumber>
    </recommendedName>
</protein>
<keyword evidence="4" id="KW-0808">Transferase</keyword>
<dbReference type="AlphaFoldDB" id="A0AAE7BIJ0"/>
<dbReference type="InterPro" id="IPR001610">
    <property type="entry name" value="PAC"/>
</dbReference>
<evidence type="ECO:0000256" key="7">
    <source>
        <dbReference type="ARBA" id="ARBA00022840"/>
    </source>
</evidence>
<keyword evidence="7" id="KW-0067">ATP-binding</keyword>
<evidence type="ECO:0000256" key="8">
    <source>
        <dbReference type="SAM" id="Phobius"/>
    </source>
</evidence>
<dbReference type="Gene3D" id="3.30.450.20">
    <property type="entry name" value="PAS domain"/>
    <property type="match status" value="1"/>
</dbReference>
<evidence type="ECO:0000313" key="11">
    <source>
        <dbReference type="Proteomes" id="UP000503313"/>
    </source>
</evidence>
<keyword evidence="8" id="KW-0812">Transmembrane</keyword>
<evidence type="ECO:0000256" key="4">
    <source>
        <dbReference type="ARBA" id="ARBA00022679"/>
    </source>
</evidence>
<keyword evidence="5" id="KW-0547">Nucleotide-binding</keyword>
<keyword evidence="6 10" id="KW-0418">Kinase</keyword>
<comment type="catalytic activity">
    <reaction evidence="1">
        <text>ATP + protein L-histidine = ADP + protein N-phospho-L-histidine.</text>
        <dbReference type="EC" id="2.7.13.3"/>
    </reaction>
</comment>
<evidence type="ECO:0000256" key="6">
    <source>
        <dbReference type="ARBA" id="ARBA00022777"/>
    </source>
</evidence>